<feature type="signal peptide" evidence="1">
    <location>
        <begin position="1"/>
        <end position="21"/>
    </location>
</feature>
<feature type="chain" id="PRO_5017774297" description="DUF4174 domain-containing protein" evidence="1">
    <location>
        <begin position="22"/>
        <end position="150"/>
    </location>
</feature>
<dbReference type="EMBL" id="QUOU01000001">
    <property type="protein sequence ID" value="REL26678.1"/>
    <property type="molecule type" value="Genomic_DNA"/>
</dbReference>
<dbReference type="AlphaFoldDB" id="A0A3E0TQA6"/>
<evidence type="ECO:0008006" key="4">
    <source>
        <dbReference type="Google" id="ProtNLM"/>
    </source>
</evidence>
<evidence type="ECO:0000256" key="1">
    <source>
        <dbReference type="SAM" id="SignalP"/>
    </source>
</evidence>
<evidence type="ECO:0000313" key="2">
    <source>
        <dbReference type="EMBL" id="REL26678.1"/>
    </source>
</evidence>
<proteinExistence type="predicted"/>
<protein>
    <recommendedName>
        <fullName evidence="4">DUF4174 domain-containing protein</fullName>
    </recommendedName>
</protein>
<reference evidence="2 3" key="1">
    <citation type="submission" date="2018-08" db="EMBL/GenBank/DDBJ databases">
        <title>Thalassotalea euphylliae genome.</title>
        <authorList>
            <person name="Summers S."/>
            <person name="Rice S.A."/>
            <person name="Freckelton M.L."/>
            <person name="Nedved B.T."/>
            <person name="Hadfield M.G."/>
        </authorList>
    </citation>
    <scope>NUCLEOTIDE SEQUENCE [LARGE SCALE GENOMIC DNA]</scope>
    <source>
        <strain evidence="2 3">H1</strain>
    </source>
</reference>
<evidence type="ECO:0000313" key="3">
    <source>
        <dbReference type="Proteomes" id="UP000256478"/>
    </source>
</evidence>
<dbReference type="PROSITE" id="PS51257">
    <property type="entry name" value="PROKAR_LIPOPROTEIN"/>
    <property type="match status" value="1"/>
</dbReference>
<sequence length="150" mass="17078">MKIKIMLIALLLSACTSNEVAKLTFFDASLESYTFSNVSEKLSHKYGYKITPVIILMVSRDPKSEKASEQLKILRDDGFIEENQILLIQSGGDEHHKGFYHLNIADSQRVLDRYDPEFNVFIISSKSKILLQSQEPVSINQIEKVLNSQI</sequence>
<gene>
    <name evidence="2" type="ORF">DXX93_08865</name>
</gene>
<organism evidence="2 3">
    <name type="scientific">Thalassotalea euphylliae</name>
    <dbReference type="NCBI Taxonomy" id="1655234"/>
    <lineage>
        <taxon>Bacteria</taxon>
        <taxon>Pseudomonadati</taxon>
        <taxon>Pseudomonadota</taxon>
        <taxon>Gammaproteobacteria</taxon>
        <taxon>Alteromonadales</taxon>
        <taxon>Colwelliaceae</taxon>
        <taxon>Thalassotalea</taxon>
    </lineage>
</organism>
<dbReference type="Proteomes" id="UP000256478">
    <property type="component" value="Unassembled WGS sequence"/>
</dbReference>
<name>A0A3E0TQA6_9GAMM</name>
<dbReference type="RefSeq" id="WP_116007789.1">
    <property type="nucleotide sequence ID" value="NZ_QUOU01000001.1"/>
</dbReference>
<comment type="caution">
    <text evidence="2">The sequence shown here is derived from an EMBL/GenBank/DDBJ whole genome shotgun (WGS) entry which is preliminary data.</text>
</comment>
<keyword evidence="1" id="KW-0732">Signal</keyword>
<accession>A0A3E0TQA6</accession>